<evidence type="ECO:0000313" key="2">
    <source>
        <dbReference type="EMBL" id="GMT12631.1"/>
    </source>
</evidence>
<organism evidence="2 3">
    <name type="scientific">Pristionchus fissidentatus</name>
    <dbReference type="NCBI Taxonomy" id="1538716"/>
    <lineage>
        <taxon>Eukaryota</taxon>
        <taxon>Metazoa</taxon>
        <taxon>Ecdysozoa</taxon>
        <taxon>Nematoda</taxon>
        <taxon>Chromadorea</taxon>
        <taxon>Rhabditida</taxon>
        <taxon>Rhabditina</taxon>
        <taxon>Diplogasteromorpha</taxon>
        <taxon>Diplogasteroidea</taxon>
        <taxon>Neodiplogasteridae</taxon>
        <taxon>Pristionchus</taxon>
    </lineage>
</organism>
<dbReference type="AlphaFoldDB" id="A0AAV5UZD6"/>
<reference evidence="2" key="1">
    <citation type="submission" date="2023-10" db="EMBL/GenBank/DDBJ databases">
        <title>Genome assembly of Pristionchus species.</title>
        <authorList>
            <person name="Yoshida K."/>
            <person name="Sommer R.J."/>
        </authorList>
    </citation>
    <scope>NUCLEOTIDE SEQUENCE</scope>
    <source>
        <strain evidence="2">RS5133</strain>
    </source>
</reference>
<comment type="caution">
    <text evidence="2">The sequence shown here is derived from an EMBL/GenBank/DDBJ whole genome shotgun (WGS) entry which is preliminary data.</text>
</comment>
<evidence type="ECO:0000313" key="3">
    <source>
        <dbReference type="Proteomes" id="UP001432322"/>
    </source>
</evidence>
<protein>
    <submittedName>
        <fullName evidence="2">Uncharacterized protein</fullName>
    </submittedName>
</protein>
<feature type="non-terminal residue" evidence="2">
    <location>
        <position position="1"/>
    </location>
</feature>
<dbReference type="EMBL" id="BTSY01000001">
    <property type="protein sequence ID" value="GMT12631.1"/>
    <property type="molecule type" value="Genomic_DNA"/>
</dbReference>
<accession>A0AAV5UZD6</accession>
<proteinExistence type="predicted"/>
<sequence length="129" mass="14198">IAGVCEDCSDSISELSDFDSVDCSISEILRNRSIHAFTDSSHTLTPFDATFVKWRSPQIWAMNLRIFNLPSQTGHKMCTSTNRKVAPIAPAPRGSTHRRAMMGKWGGNRQRQLDASPPLSTSQCSLDGS</sequence>
<feature type="compositionally biased region" description="Polar residues" evidence="1">
    <location>
        <begin position="118"/>
        <end position="129"/>
    </location>
</feature>
<feature type="region of interest" description="Disordered" evidence="1">
    <location>
        <begin position="78"/>
        <end position="129"/>
    </location>
</feature>
<keyword evidence="3" id="KW-1185">Reference proteome</keyword>
<dbReference type="Proteomes" id="UP001432322">
    <property type="component" value="Unassembled WGS sequence"/>
</dbReference>
<evidence type="ECO:0000256" key="1">
    <source>
        <dbReference type="SAM" id="MobiDB-lite"/>
    </source>
</evidence>
<gene>
    <name evidence="2" type="ORF">PFISCL1PPCAC_3928</name>
</gene>
<name>A0AAV5UZD6_9BILA</name>